<organism evidence="1 2">
    <name type="scientific">Mycolicibacterium hippocampi</name>
    <dbReference type="NCBI Taxonomy" id="659824"/>
    <lineage>
        <taxon>Bacteria</taxon>
        <taxon>Bacillati</taxon>
        <taxon>Actinomycetota</taxon>
        <taxon>Actinomycetes</taxon>
        <taxon>Mycobacteriales</taxon>
        <taxon>Mycobacteriaceae</taxon>
        <taxon>Mycolicibacterium</taxon>
    </lineage>
</organism>
<sequence>MCSVIVAGDPTNGKWNAFHRKLADSNAYTRLYASDDERCAECPRWLHTYDQHGAYAERCYVLD</sequence>
<reference evidence="1 2" key="1">
    <citation type="journal article" date="2019" name="Emerg. Microbes Infect.">
        <title>Comprehensive subspecies identification of 175 nontuberculous mycobacteria species based on 7547 genomic profiles.</title>
        <authorList>
            <person name="Matsumoto Y."/>
            <person name="Kinjo T."/>
            <person name="Motooka D."/>
            <person name="Nabeya D."/>
            <person name="Jung N."/>
            <person name="Uechi K."/>
            <person name="Horii T."/>
            <person name="Iida T."/>
            <person name="Fujita J."/>
            <person name="Nakamura S."/>
        </authorList>
    </citation>
    <scope>NUCLEOTIDE SEQUENCE [LARGE SCALE GENOMIC DNA]</scope>
    <source>
        <strain evidence="1 2">JCM 30996</strain>
    </source>
</reference>
<dbReference type="EMBL" id="BLLB01000002">
    <property type="protein sequence ID" value="GFH01918.1"/>
    <property type="molecule type" value="Genomic_DNA"/>
</dbReference>
<name>A0A7I9ZMQ0_9MYCO</name>
<keyword evidence="2" id="KW-1185">Reference proteome</keyword>
<proteinExistence type="predicted"/>
<comment type="caution">
    <text evidence="1">The sequence shown here is derived from an EMBL/GenBank/DDBJ whole genome shotgun (WGS) entry which is preliminary data.</text>
</comment>
<evidence type="ECO:0000313" key="1">
    <source>
        <dbReference type="EMBL" id="GFH01918.1"/>
    </source>
</evidence>
<protein>
    <submittedName>
        <fullName evidence="1">Uncharacterized protein</fullName>
    </submittedName>
</protein>
<gene>
    <name evidence="1" type="ORF">MHIP_24010</name>
</gene>
<dbReference type="Proteomes" id="UP000465304">
    <property type="component" value="Unassembled WGS sequence"/>
</dbReference>
<accession>A0A7I9ZMQ0</accession>
<evidence type="ECO:0000313" key="2">
    <source>
        <dbReference type="Proteomes" id="UP000465304"/>
    </source>
</evidence>
<dbReference type="AlphaFoldDB" id="A0A7I9ZMQ0"/>